<name>A0A803N9K1_CHEQI</name>
<evidence type="ECO:0000313" key="2">
    <source>
        <dbReference type="EnsemblPlants" id="AUR62042635-RA:cds"/>
    </source>
</evidence>
<evidence type="ECO:0000256" key="1">
    <source>
        <dbReference type="SAM" id="MobiDB-lite"/>
    </source>
</evidence>
<dbReference type="Gramene" id="AUR62042635-RA">
    <property type="protein sequence ID" value="AUR62042635-RA:cds"/>
    <property type="gene ID" value="AUR62042635"/>
</dbReference>
<dbReference type="EnsemblPlants" id="AUR62042635-RA">
    <property type="protein sequence ID" value="AUR62042635-RA:cds"/>
    <property type="gene ID" value="AUR62042635"/>
</dbReference>
<keyword evidence="3" id="KW-1185">Reference proteome</keyword>
<feature type="compositionally biased region" description="Basic and acidic residues" evidence="1">
    <location>
        <begin position="213"/>
        <end position="229"/>
    </location>
</feature>
<proteinExistence type="predicted"/>
<sequence>MADLKAPKQTSSEQEYHDSFDTLASRIELSEAYLLSCYLAGLQDNIQLAVRMFNPTTLQQALCLAKLQEAARHKCKGKKLQLYHMEVEDLEEDDKVAEEEVSDKAVLKDEESLQQIITELQQNAGRALWDKRNLSESEIIVLLEGYEGRDKVTCEAMHSVSAMQIEEQYPEFDPWGQGSLNGGSINVIDGAKAELEELSSKGADLEDAEMENSQEKEAEKEEKKERTAIKEEGMSTEIEENILESCNLSLAICPYILAVMLFCLFSSTLPMTRSSSDSANLGNIEMKNIEKTMKTLLQDQGHKFKRKKPQLYHIEVEELEEVDEVAEVEFITPLWVKVADGNQIKYDQIIKGFTWRMQGVEFSADVFLLPLSGSDLVHGINGLSHTLEYKSRNENMAADALSRVLGYQLNALSIYGPLISRSNEKSSVSLVVILVVNLSSDCVHLETRNLTGGFIQVFPSGCKFCGREGTITMLPKSGCYLTVDYSFGGDKEEQQKLSYDKEQQEKLSDDKEAGEGEDTFIYLFEFILLHDAEIEGKEMARKLQTEVLDVTISVNEYEAANVHKCQPAVGADSDPGEQIFREERDDNALDCCFYYWPAVVCAYILEELSSKGADLEDAEMENSQVKEAEKEEKKERTAVQEEGMSTKIEENIT</sequence>
<dbReference type="AlphaFoldDB" id="A0A803N9K1"/>
<feature type="region of interest" description="Disordered" evidence="1">
    <location>
        <begin position="200"/>
        <end position="229"/>
    </location>
</feature>
<organism evidence="2 3">
    <name type="scientific">Chenopodium quinoa</name>
    <name type="common">Quinoa</name>
    <dbReference type="NCBI Taxonomy" id="63459"/>
    <lineage>
        <taxon>Eukaryota</taxon>
        <taxon>Viridiplantae</taxon>
        <taxon>Streptophyta</taxon>
        <taxon>Embryophyta</taxon>
        <taxon>Tracheophyta</taxon>
        <taxon>Spermatophyta</taxon>
        <taxon>Magnoliopsida</taxon>
        <taxon>eudicotyledons</taxon>
        <taxon>Gunneridae</taxon>
        <taxon>Pentapetalae</taxon>
        <taxon>Caryophyllales</taxon>
        <taxon>Chenopodiaceae</taxon>
        <taxon>Chenopodioideae</taxon>
        <taxon>Atripliceae</taxon>
        <taxon>Chenopodium</taxon>
    </lineage>
</organism>
<dbReference type="Proteomes" id="UP000596660">
    <property type="component" value="Unplaced"/>
</dbReference>
<feature type="region of interest" description="Disordered" evidence="1">
    <location>
        <begin position="615"/>
        <end position="653"/>
    </location>
</feature>
<protein>
    <submittedName>
        <fullName evidence="2">Uncharacterized protein</fullName>
    </submittedName>
</protein>
<accession>A0A803N9K1</accession>
<reference evidence="2" key="2">
    <citation type="submission" date="2021-03" db="UniProtKB">
        <authorList>
            <consortium name="EnsemblPlants"/>
        </authorList>
    </citation>
    <scope>IDENTIFICATION</scope>
</reference>
<evidence type="ECO:0000313" key="3">
    <source>
        <dbReference type="Proteomes" id="UP000596660"/>
    </source>
</evidence>
<feature type="compositionally biased region" description="Basic and acidic residues" evidence="1">
    <location>
        <begin position="624"/>
        <end position="639"/>
    </location>
</feature>
<reference evidence="2" key="1">
    <citation type="journal article" date="2017" name="Nature">
        <title>The genome of Chenopodium quinoa.</title>
        <authorList>
            <person name="Jarvis D.E."/>
            <person name="Ho Y.S."/>
            <person name="Lightfoot D.J."/>
            <person name="Schmoeckel S.M."/>
            <person name="Li B."/>
            <person name="Borm T.J.A."/>
            <person name="Ohyanagi H."/>
            <person name="Mineta K."/>
            <person name="Michell C.T."/>
            <person name="Saber N."/>
            <person name="Kharbatia N.M."/>
            <person name="Rupper R.R."/>
            <person name="Sharp A.R."/>
            <person name="Dally N."/>
            <person name="Boughton B.A."/>
            <person name="Woo Y.H."/>
            <person name="Gao G."/>
            <person name="Schijlen E.G.W.M."/>
            <person name="Guo X."/>
            <person name="Momin A.A."/>
            <person name="Negrao S."/>
            <person name="Al-Babili S."/>
            <person name="Gehring C."/>
            <person name="Roessner U."/>
            <person name="Jung C."/>
            <person name="Murphy K."/>
            <person name="Arold S.T."/>
            <person name="Gojobori T."/>
            <person name="van der Linden C.G."/>
            <person name="van Loo E.N."/>
            <person name="Jellen E.N."/>
            <person name="Maughan P.J."/>
            <person name="Tester M."/>
        </authorList>
    </citation>
    <scope>NUCLEOTIDE SEQUENCE [LARGE SCALE GENOMIC DNA]</scope>
    <source>
        <strain evidence="2">cv. PI 614886</strain>
    </source>
</reference>